<evidence type="ECO:0000313" key="3">
    <source>
        <dbReference type="Proteomes" id="UP000053989"/>
    </source>
</evidence>
<dbReference type="InParanoid" id="A0A0C2ZL10"/>
<dbReference type="OrthoDB" id="3153758at2759"/>
<organism evidence="2 3">
    <name type="scientific">Scleroderma citrinum Foug A</name>
    <dbReference type="NCBI Taxonomy" id="1036808"/>
    <lineage>
        <taxon>Eukaryota</taxon>
        <taxon>Fungi</taxon>
        <taxon>Dikarya</taxon>
        <taxon>Basidiomycota</taxon>
        <taxon>Agaricomycotina</taxon>
        <taxon>Agaricomycetes</taxon>
        <taxon>Agaricomycetidae</taxon>
        <taxon>Boletales</taxon>
        <taxon>Sclerodermatineae</taxon>
        <taxon>Sclerodermataceae</taxon>
        <taxon>Scleroderma</taxon>
    </lineage>
</organism>
<dbReference type="STRING" id="1036808.A0A0C2ZL10"/>
<name>A0A0C2ZL10_9AGAM</name>
<evidence type="ECO:0000256" key="1">
    <source>
        <dbReference type="SAM" id="Phobius"/>
    </source>
</evidence>
<accession>A0A0C2ZL10</accession>
<evidence type="ECO:0000313" key="2">
    <source>
        <dbReference type="EMBL" id="KIM53357.1"/>
    </source>
</evidence>
<dbReference type="AlphaFoldDB" id="A0A0C2ZL10"/>
<dbReference type="HOGENOM" id="CLU_050250_1_1_1"/>
<keyword evidence="1" id="KW-0472">Membrane</keyword>
<reference evidence="3" key="2">
    <citation type="submission" date="2015-01" db="EMBL/GenBank/DDBJ databases">
        <title>Evolutionary Origins and Diversification of the Mycorrhizal Mutualists.</title>
        <authorList>
            <consortium name="DOE Joint Genome Institute"/>
            <consortium name="Mycorrhizal Genomics Consortium"/>
            <person name="Kohler A."/>
            <person name="Kuo A."/>
            <person name="Nagy L.G."/>
            <person name="Floudas D."/>
            <person name="Copeland A."/>
            <person name="Barry K.W."/>
            <person name="Cichocki N."/>
            <person name="Veneault-Fourrey C."/>
            <person name="LaButti K."/>
            <person name="Lindquist E.A."/>
            <person name="Lipzen A."/>
            <person name="Lundell T."/>
            <person name="Morin E."/>
            <person name="Murat C."/>
            <person name="Riley R."/>
            <person name="Ohm R."/>
            <person name="Sun H."/>
            <person name="Tunlid A."/>
            <person name="Henrissat B."/>
            <person name="Grigoriev I.V."/>
            <person name="Hibbett D.S."/>
            <person name="Martin F."/>
        </authorList>
    </citation>
    <scope>NUCLEOTIDE SEQUENCE [LARGE SCALE GENOMIC DNA]</scope>
    <source>
        <strain evidence="3">Foug A</strain>
    </source>
</reference>
<feature type="transmembrane region" description="Helical" evidence="1">
    <location>
        <begin position="49"/>
        <end position="69"/>
    </location>
</feature>
<proteinExistence type="predicted"/>
<reference evidence="2 3" key="1">
    <citation type="submission" date="2014-04" db="EMBL/GenBank/DDBJ databases">
        <authorList>
            <consortium name="DOE Joint Genome Institute"/>
            <person name="Kuo A."/>
            <person name="Kohler A."/>
            <person name="Nagy L.G."/>
            <person name="Floudas D."/>
            <person name="Copeland A."/>
            <person name="Barry K.W."/>
            <person name="Cichocki N."/>
            <person name="Veneault-Fourrey C."/>
            <person name="LaButti K."/>
            <person name="Lindquist E.A."/>
            <person name="Lipzen A."/>
            <person name="Lundell T."/>
            <person name="Morin E."/>
            <person name="Murat C."/>
            <person name="Sun H."/>
            <person name="Tunlid A."/>
            <person name="Henrissat B."/>
            <person name="Grigoriev I.V."/>
            <person name="Hibbett D.S."/>
            <person name="Martin F."/>
            <person name="Nordberg H.P."/>
            <person name="Cantor M.N."/>
            <person name="Hua S.X."/>
        </authorList>
    </citation>
    <scope>NUCLEOTIDE SEQUENCE [LARGE SCALE GENOMIC DNA]</scope>
    <source>
        <strain evidence="2 3">Foug A</strain>
    </source>
</reference>
<dbReference type="Proteomes" id="UP000053989">
    <property type="component" value="Unassembled WGS sequence"/>
</dbReference>
<dbReference type="EMBL" id="KN822183">
    <property type="protein sequence ID" value="KIM53357.1"/>
    <property type="molecule type" value="Genomic_DNA"/>
</dbReference>
<sequence>MGTGRRNTGSRYQSTLVVSQQVDQDHQSSTVYGLCERDPLNGPGRSRSANAWIGIALLLLATITISLVFETSAHVINQCPLSHETRAHERDGWRREAFAQELLRQEWEREKQNQNNVRQEWEKEVVNHLKLQEEQRKVWELEEENHRRTMDEQRLKWEQELQEHDRLEMERRQKMNMFWGQVEGHQCTTYATRQYTALLKNLPIDYPYRVEACKETPLEIHGASYLPKECEDKGQGVVIGRWEVGQSEPDCVTYWGWYKDKGCTSKGSKMRRHEHWLENLPQGGDWREFCATTPVSFLGMHFPGAQICFQWGKGAYGEWDIEDHTC</sequence>
<keyword evidence="1" id="KW-1133">Transmembrane helix</keyword>
<gene>
    <name evidence="2" type="ORF">SCLCIDRAFT_1222909</name>
</gene>
<keyword evidence="3" id="KW-1185">Reference proteome</keyword>
<keyword evidence="1" id="KW-0812">Transmembrane</keyword>
<protein>
    <submittedName>
        <fullName evidence="2">Uncharacterized protein</fullName>
    </submittedName>
</protein>